<proteinExistence type="inferred from homology"/>
<accession>A0A975GIU3</accession>
<dbReference type="InterPro" id="IPR058240">
    <property type="entry name" value="rSAM_sf"/>
</dbReference>
<reference evidence="8" key="1">
    <citation type="journal article" date="2021" name="Microb. Physiol.">
        <title>Proteogenomic Insights into the Physiology of Marine, Sulfate-Reducing, Filamentous Desulfonema limicola and Desulfonema magnum.</title>
        <authorList>
            <person name="Schnaars V."/>
            <person name="Wohlbrand L."/>
            <person name="Scheve S."/>
            <person name="Hinrichs C."/>
            <person name="Reinhardt R."/>
            <person name="Rabus R."/>
        </authorList>
    </citation>
    <scope>NUCLEOTIDE SEQUENCE</scope>
    <source>
        <strain evidence="8">5ac10</strain>
    </source>
</reference>
<dbReference type="Gene3D" id="3.20.20.70">
    <property type="entry name" value="Aldolase class I"/>
    <property type="match status" value="1"/>
</dbReference>
<evidence type="ECO:0000256" key="5">
    <source>
        <dbReference type="ARBA" id="ARBA00023014"/>
    </source>
</evidence>
<dbReference type="InterPro" id="IPR007197">
    <property type="entry name" value="rSAM"/>
</dbReference>
<dbReference type="GO" id="GO:0046872">
    <property type="term" value="F:metal ion binding"/>
    <property type="evidence" value="ECO:0007669"/>
    <property type="project" value="UniProtKB-KW"/>
</dbReference>
<keyword evidence="9" id="KW-1185">Reference proteome</keyword>
<dbReference type="Proteomes" id="UP000663720">
    <property type="component" value="Chromosome"/>
</dbReference>
<dbReference type="Pfam" id="PF04055">
    <property type="entry name" value="Radical_SAM"/>
    <property type="match status" value="1"/>
</dbReference>
<dbReference type="EMBL" id="CP061799">
    <property type="protein sequence ID" value="QTA82826.1"/>
    <property type="molecule type" value="Genomic_DNA"/>
</dbReference>
<dbReference type="AlphaFoldDB" id="A0A975GIU3"/>
<dbReference type="SFLD" id="SFLDG01384">
    <property type="entry name" value="thioether_bond_formation_requi"/>
    <property type="match status" value="1"/>
</dbReference>
<dbReference type="KEGG" id="dli:dnl_52110"/>
<dbReference type="SFLD" id="SFLDG01386">
    <property type="entry name" value="main_SPASM_domain-containing"/>
    <property type="match status" value="1"/>
</dbReference>
<keyword evidence="2" id="KW-0949">S-adenosyl-L-methionine</keyword>
<keyword evidence="3" id="KW-0479">Metal-binding</keyword>
<dbReference type="InterPro" id="IPR023885">
    <property type="entry name" value="4Fe4S-binding_SPASM_dom"/>
</dbReference>
<dbReference type="GO" id="GO:0051536">
    <property type="term" value="F:iron-sulfur cluster binding"/>
    <property type="evidence" value="ECO:0007669"/>
    <property type="project" value="UniProtKB-KW"/>
</dbReference>
<dbReference type="PANTHER" id="PTHR43273:SF3">
    <property type="entry name" value="ANAEROBIC SULFATASE-MATURATING ENZYME HOMOLOG ASLB-RELATED"/>
    <property type="match status" value="1"/>
</dbReference>
<evidence type="ECO:0000256" key="3">
    <source>
        <dbReference type="ARBA" id="ARBA00022723"/>
    </source>
</evidence>
<dbReference type="SFLD" id="SFLDG01067">
    <property type="entry name" value="SPASM/twitch_domain_containing"/>
    <property type="match status" value="1"/>
</dbReference>
<dbReference type="InterPro" id="IPR013785">
    <property type="entry name" value="Aldolase_TIM"/>
</dbReference>
<dbReference type="RefSeq" id="WP_207688706.1">
    <property type="nucleotide sequence ID" value="NZ_CP061799.1"/>
</dbReference>
<organism evidence="8 9">
    <name type="scientific">Desulfonema limicola</name>
    <dbReference type="NCBI Taxonomy" id="45656"/>
    <lineage>
        <taxon>Bacteria</taxon>
        <taxon>Pseudomonadati</taxon>
        <taxon>Thermodesulfobacteriota</taxon>
        <taxon>Desulfobacteria</taxon>
        <taxon>Desulfobacterales</taxon>
        <taxon>Desulfococcaceae</taxon>
        <taxon>Desulfonema</taxon>
    </lineage>
</organism>
<keyword evidence="4" id="KW-0408">Iron</keyword>
<feature type="domain" description="Radical SAM core" evidence="7">
    <location>
        <begin position="85"/>
        <end position="316"/>
    </location>
</feature>
<evidence type="ECO:0000256" key="4">
    <source>
        <dbReference type="ARBA" id="ARBA00023004"/>
    </source>
</evidence>
<gene>
    <name evidence="8" type="ORF">dnl_52110</name>
</gene>
<evidence type="ECO:0000259" key="7">
    <source>
        <dbReference type="PROSITE" id="PS51918"/>
    </source>
</evidence>
<dbReference type="NCBIfam" id="TIGR04085">
    <property type="entry name" value="rSAM_more_4Fe4S"/>
    <property type="match status" value="1"/>
</dbReference>
<dbReference type="SUPFAM" id="SSF102114">
    <property type="entry name" value="Radical SAM enzymes"/>
    <property type="match status" value="1"/>
</dbReference>
<comment type="cofactor">
    <cofactor evidence="1">
        <name>[4Fe-4S] cluster</name>
        <dbReference type="ChEBI" id="CHEBI:49883"/>
    </cofactor>
</comment>
<dbReference type="CDD" id="cd01335">
    <property type="entry name" value="Radical_SAM"/>
    <property type="match status" value="1"/>
</dbReference>
<evidence type="ECO:0000256" key="6">
    <source>
        <dbReference type="ARBA" id="ARBA00023601"/>
    </source>
</evidence>
<dbReference type="GO" id="GO:0016491">
    <property type="term" value="F:oxidoreductase activity"/>
    <property type="evidence" value="ECO:0007669"/>
    <property type="project" value="InterPro"/>
</dbReference>
<name>A0A975GIU3_9BACT</name>
<sequence>MPDKYKITCDLFTLDYKDDLQVLYAPKLGFVCAVNHDMINLLAQLDTLDIAALNHEQKAALDYLAQKGVLNGSKEITLSKSLPEKFTPAMVTLFPTNQCNLRCRYCYASAGDKPPEFMDFSCAKGSVDLVINNLGQLNRKTLNLGFHGGGEPLLPWDFIRRTVEYAKEQCEKKGLELSVFSATNGVLSEKKLEWIIKHFKNLNISFDGLPHVQDYHRPMPGKKGSFEFVNNTMKFLDDHDFQYGIRNTISSYNVEIMEESMDYIAENYKSRQVHFEPLFFCGRCKTSSSLMPDLKLFESSFRKCESKSREYNMFFTYSGSRLETLTDSFCGVSNDNFAVTCSGHITTCYEITSLDDPKSETFFLGRIDNKGNLFIDNNKREFLHSLTVNNLPFCQDCFARWHCAGDCPLKLGHTDYKGNRGHGRCELNRQLTRTRLISLLEGTYYNPLMNNFQPGKNPKEKQNE</sequence>
<comment type="similarity">
    <text evidence="6">Belongs to the radical SAM superfamily. Anaerobic sulfatase-maturating enzyme family.</text>
</comment>
<dbReference type="SFLD" id="SFLDS00029">
    <property type="entry name" value="Radical_SAM"/>
    <property type="match status" value="1"/>
</dbReference>
<evidence type="ECO:0000256" key="1">
    <source>
        <dbReference type="ARBA" id="ARBA00001966"/>
    </source>
</evidence>
<protein>
    <submittedName>
        <fullName evidence="8">Radical SAM domain-containing protein</fullName>
    </submittedName>
</protein>
<dbReference type="PANTHER" id="PTHR43273">
    <property type="entry name" value="ANAEROBIC SULFATASE-MATURATING ENZYME HOMOLOG ASLB-RELATED"/>
    <property type="match status" value="1"/>
</dbReference>
<dbReference type="PROSITE" id="PS51918">
    <property type="entry name" value="RADICAL_SAM"/>
    <property type="match status" value="1"/>
</dbReference>
<evidence type="ECO:0000256" key="2">
    <source>
        <dbReference type="ARBA" id="ARBA00022691"/>
    </source>
</evidence>
<evidence type="ECO:0000313" key="9">
    <source>
        <dbReference type="Proteomes" id="UP000663720"/>
    </source>
</evidence>
<keyword evidence="5" id="KW-0411">Iron-sulfur</keyword>
<dbReference type="InterPro" id="IPR023867">
    <property type="entry name" value="Sulphatase_maturase_rSAM"/>
</dbReference>
<evidence type="ECO:0000313" key="8">
    <source>
        <dbReference type="EMBL" id="QTA82826.1"/>
    </source>
</evidence>